<reference evidence="3 4" key="1">
    <citation type="submission" date="2024-02" db="EMBL/GenBank/DDBJ databases">
        <title>Chromosome-scale genome assembly of the rough periwinkle Littorina saxatilis.</title>
        <authorList>
            <person name="De Jode A."/>
            <person name="Faria R."/>
            <person name="Formenti G."/>
            <person name="Sims Y."/>
            <person name="Smith T.P."/>
            <person name="Tracey A."/>
            <person name="Wood J.M.D."/>
            <person name="Zagrodzka Z.B."/>
            <person name="Johannesson K."/>
            <person name="Butlin R.K."/>
            <person name="Leder E.H."/>
        </authorList>
    </citation>
    <scope>NUCLEOTIDE SEQUENCE [LARGE SCALE GENOMIC DNA]</scope>
    <source>
        <strain evidence="3">Snail1</strain>
        <tissue evidence="3">Muscle</tissue>
    </source>
</reference>
<dbReference type="GO" id="GO:0003824">
    <property type="term" value="F:catalytic activity"/>
    <property type="evidence" value="ECO:0007669"/>
    <property type="project" value="UniProtKB-KW"/>
</dbReference>
<dbReference type="InterPro" id="IPR050951">
    <property type="entry name" value="Retrovirus_Pol_polyprotein"/>
</dbReference>
<evidence type="ECO:0000313" key="4">
    <source>
        <dbReference type="Proteomes" id="UP001374579"/>
    </source>
</evidence>
<dbReference type="EMBL" id="JBAMIC010000014">
    <property type="protein sequence ID" value="KAK7096468.1"/>
    <property type="molecule type" value="Genomic_DNA"/>
</dbReference>
<feature type="domain" description="Reverse transcriptase/retrotransposon-derived protein RNase H-like" evidence="2">
    <location>
        <begin position="31"/>
        <end position="125"/>
    </location>
</feature>
<accession>A0AAN9G5S7</accession>
<dbReference type="AlphaFoldDB" id="A0AAN9G5S7"/>
<dbReference type="Proteomes" id="UP001374579">
    <property type="component" value="Unassembled WGS sequence"/>
</dbReference>
<dbReference type="InterPro" id="IPR043128">
    <property type="entry name" value="Rev_trsase/Diguanyl_cyclase"/>
</dbReference>
<comment type="caution">
    <text evidence="3">The sequence shown here is derived from an EMBL/GenBank/DDBJ whole genome shotgun (WGS) entry which is preliminary data.</text>
</comment>
<dbReference type="PANTHER" id="PTHR37984">
    <property type="entry name" value="PROTEIN CBG26694"/>
    <property type="match status" value="1"/>
</dbReference>
<organism evidence="3 4">
    <name type="scientific">Littorina saxatilis</name>
    <dbReference type="NCBI Taxonomy" id="31220"/>
    <lineage>
        <taxon>Eukaryota</taxon>
        <taxon>Metazoa</taxon>
        <taxon>Spiralia</taxon>
        <taxon>Lophotrochozoa</taxon>
        <taxon>Mollusca</taxon>
        <taxon>Gastropoda</taxon>
        <taxon>Caenogastropoda</taxon>
        <taxon>Littorinimorpha</taxon>
        <taxon>Littorinoidea</taxon>
        <taxon>Littorinidae</taxon>
        <taxon>Littorina</taxon>
    </lineage>
</organism>
<dbReference type="CDD" id="cd09274">
    <property type="entry name" value="RNase_HI_RT_Ty3"/>
    <property type="match status" value="1"/>
</dbReference>
<dbReference type="InterPro" id="IPR043502">
    <property type="entry name" value="DNA/RNA_pol_sf"/>
</dbReference>
<name>A0AAN9G5S7_9CAEN</name>
<evidence type="ECO:0000313" key="3">
    <source>
        <dbReference type="EMBL" id="KAK7096468.1"/>
    </source>
</evidence>
<dbReference type="InterPro" id="IPR041577">
    <property type="entry name" value="RT_RNaseH_2"/>
</dbReference>
<evidence type="ECO:0000256" key="1">
    <source>
        <dbReference type="ARBA" id="ARBA00023268"/>
    </source>
</evidence>
<keyword evidence="4" id="KW-1185">Reference proteome</keyword>
<dbReference type="Pfam" id="PF17919">
    <property type="entry name" value="RT_RNaseH_2"/>
    <property type="match status" value="1"/>
</dbReference>
<dbReference type="Gene3D" id="3.30.70.270">
    <property type="match status" value="1"/>
</dbReference>
<sequence length="129" mass="14772">MINYLGRFTKDLSTTMKPMTDLLRKDIQWRWDSAQREAFEKVKLIIVNLPSLLFYSVDRQTVVSADASSFGLGAVLLQQNDSGDLEPIAFASRTMTPAEQRYSQIEKECLASVWACEKFYKYLVGLESF</sequence>
<dbReference type="PANTHER" id="PTHR37984:SF5">
    <property type="entry name" value="PROTEIN NYNRIN-LIKE"/>
    <property type="match status" value="1"/>
</dbReference>
<evidence type="ECO:0000259" key="2">
    <source>
        <dbReference type="Pfam" id="PF17919"/>
    </source>
</evidence>
<keyword evidence="1" id="KW-0511">Multifunctional enzyme</keyword>
<gene>
    <name evidence="3" type="ORF">V1264_005764</name>
</gene>
<proteinExistence type="predicted"/>
<dbReference type="SUPFAM" id="SSF56672">
    <property type="entry name" value="DNA/RNA polymerases"/>
    <property type="match status" value="1"/>
</dbReference>
<protein>
    <recommendedName>
        <fullName evidence="2">Reverse transcriptase/retrotransposon-derived protein RNase H-like domain-containing protein</fullName>
    </recommendedName>
</protein>